<comment type="caution">
    <text evidence="1">The sequence shown here is derived from an EMBL/GenBank/DDBJ whole genome shotgun (WGS) entry which is preliminary data.</text>
</comment>
<reference evidence="1" key="1">
    <citation type="submission" date="2019-08" db="EMBL/GenBank/DDBJ databases">
        <authorList>
            <person name="Kucharzyk K."/>
            <person name="Murdoch R.W."/>
            <person name="Higgins S."/>
            <person name="Loffler F."/>
        </authorList>
    </citation>
    <scope>NUCLEOTIDE SEQUENCE</scope>
</reference>
<accession>A0A645CZL4</accession>
<dbReference type="EMBL" id="VSSQ01031429">
    <property type="protein sequence ID" value="MPM82315.1"/>
    <property type="molecule type" value="Genomic_DNA"/>
</dbReference>
<name>A0A645CZL4_9ZZZZ</name>
<gene>
    <name evidence="1" type="ORF">SDC9_129376</name>
</gene>
<protein>
    <submittedName>
        <fullName evidence="1">Uncharacterized protein</fullName>
    </submittedName>
</protein>
<evidence type="ECO:0000313" key="1">
    <source>
        <dbReference type="EMBL" id="MPM82315.1"/>
    </source>
</evidence>
<sequence length="119" mass="13394">MVTTTVFAPDDYRVLSVDFRLRHPDGSENKIASGVMLYDQEVRYTDAVQSYLDAQKCTVTVQMADGSKRMAFIPKGEEFSWDCDDGFALYGDAEGKMPLSEESVPVEEDMMVYVLDAQK</sequence>
<proteinExistence type="predicted"/>
<dbReference type="AlphaFoldDB" id="A0A645CZL4"/>
<organism evidence="1">
    <name type="scientific">bioreactor metagenome</name>
    <dbReference type="NCBI Taxonomy" id="1076179"/>
    <lineage>
        <taxon>unclassified sequences</taxon>
        <taxon>metagenomes</taxon>
        <taxon>ecological metagenomes</taxon>
    </lineage>
</organism>